<dbReference type="InterPro" id="IPR003856">
    <property type="entry name" value="LPS_length_determ_N"/>
</dbReference>
<evidence type="ECO:0000256" key="9">
    <source>
        <dbReference type="ARBA" id="ARBA00023136"/>
    </source>
</evidence>
<reference evidence="15 16" key="1">
    <citation type="submission" date="2016-10" db="EMBL/GenBank/DDBJ databases">
        <authorList>
            <person name="de Groot N.N."/>
        </authorList>
    </citation>
    <scope>NUCLEOTIDE SEQUENCE [LARGE SCALE GENOMIC DNA]</scope>
    <source>
        <strain evidence="15 16">DSM 15827</strain>
    </source>
</reference>
<keyword evidence="10" id="KW-0270">Exopolysaccharide synthesis</keyword>
<dbReference type="GO" id="GO:0000271">
    <property type="term" value="P:polysaccharide biosynthetic process"/>
    <property type="evidence" value="ECO:0007669"/>
    <property type="project" value="UniProtKB-KW"/>
</dbReference>
<evidence type="ECO:0000256" key="12">
    <source>
        <dbReference type="SAM" id="MobiDB-lite"/>
    </source>
</evidence>
<dbReference type="EMBL" id="FOGF01000012">
    <property type="protein sequence ID" value="SEQ95352.1"/>
    <property type="molecule type" value="Genomic_DNA"/>
</dbReference>
<evidence type="ECO:0000256" key="5">
    <source>
        <dbReference type="ARBA" id="ARBA00022475"/>
    </source>
</evidence>
<evidence type="ECO:0000256" key="4">
    <source>
        <dbReference type="ARBA" id="ARBA00020739"/>
    </source>
</evidence>
<feature type="compositionally biased region" description="Basic residues" evidence="12">
    <location>
        <begin position="233"/>
        <end position="248"/>
    </location>
</feature>
<dbReference type="InterPro" id="IPR050445">
    <property type="entry name" value="Bact_polysacc_biosynth/exp"/>
</dbReference>
<keyword evidence="8 13" id="KW-1133">Transmembrane helix</keyword>
<dbReference type="InterPro" id="IPR027417">
    <property type="entry name" value="P-loop_NTPase"/>
</dbReference>
<keyword evidence="5" id="KW-1003">Cell membrane</keyword>
<evidence type="ECO:0000313" key="16">
    <source>
        <dbReference type="Proteomes" id="UP000198556"/>
    </source>
</evidence>
<comment type="pathway">
    <text evidence="2">Capsule biogenesis; capsule polysaccharide biosynthesis.</text>
</comment>
<comment type="function">
    <text evidence="11">Required for CpsD phosphorylation. Involved in the regulation of capsular polysaccharide biosynthesis. May be part of a complex that directs the coordinated polymerization and export to the cell surface of the capsular polysaccharide.</text>
</comment>
<evidence type="ECO:0000313" key="15">
    <source>
        <dbReference type="EMBL" id="SEQ95352.1"/>
    </source>
</evidence>
<proteinExistence type="inferred from homology"/>
<evidence type="ECO:0000256" key="2">
    <source>
        <dbReference type="ARBA" id="ARBA00005132"/>
    </source>
</evidence>
<keyword evidence="16" id="KW-1185">Reference proteome</keyword>
<feature type="region of interest" description="Disordered" evidence="12">
    <location>
        <begin position="232"/>
        <end position="265"/>
    </location>
</feature>
<keyword evidence="7" id="KW-0972">Capsule biogenesis/degradation</keyword>
<dbReference type="Gene3D" id="3.40.50.300">
    <property type="entry name" value="P-loop containing nucleotide triphosphate hydrolases"/>
    <property type="match status" value="1"/>
</dbReference>
<accession>A0A1H9K8F7</accession>
<dbReference type="GO" id="GO:0004713">
    <property type="term" value="F:protein tyrosine kinase activity"/>
    <property type="evidence" value="ECO:0007669"/>
    <property type="project" value="TreeGrafter"/>
</dbReference>
<feature type="domain" description="Polysaccharide chain length determinant N-terminal" evidence="14">
    <location>
        <begin position="11"/>
        <end position="98"/>
    </location>
</feature>
<dbReference type="AlphaFoldDB" id="A0A1H9K8F7"/>
<organism evidence="15 16">
    <name type="scientific">Granulicatella balaenopterae</name>
    <dbReference type="NCBI Taxonomy" id="137733"/>
    <lineage>
        <taxon>Bacteria</taxon>
        <taxon>Bacillati</taxon>
        <taxon>Bacillota</taxon>
        <taxon>Bacilli</taxon>
        <taxon>Lactobacillales</taxon>
        <taxon>Carnobacteriaceae</taxon>
        <taxon>Granulicatella</taxon>
    </lineage>
</organism>
<name>A0A1H9K8F7_9LACT</name>
<evidence type="ECO:0000259" key="14">
    <source>
        <dbReference type="Pfam" id="PF02706"/>
    </source>
</evidence>
<dbReference type="PANTHER" id="PTHR32309">
    <property type="entry name" value="TYROSINE-PROTEIN KINASE"/>
    <property type="match status" value="1"/>
</dbReference>
<evidence type="ECO:0000256" key="13">
    <source>
        <dbReference type="SAM" id="Phobius"/>
    </source>
</evidence>
<dbReference type="STRING" id="137733.SAMN05421767_11221"/>
<evidence type="ECO:0000256" key="7">
    <source>
        <dbReference type="ARBA" id="ARBA00022903"/>
    </source>
</evidence>
<comment type="similarity">
    <text evidence="3">Belongs to the CpsC/CapA family.</text>
</comment>
<evidence type="ECO:0000256" key="1">
    <source>
        <dbReference type="ARBA" id="ARBA00004651"/>
    </source>
</evidence>
<evidence type="ECO:0000256" key="11">
    <source>
        <dbReference type="ARBA" id="ARBA00045736"/>
    </source>
</evidence>
<keyword evidence="9 13" id="KW-0472">Membrane</keyword>
<sequence length="265" mass="29030">MNNNEVREEVEIDLAEIFQILKNKIGIILIVGIISAVLAGIGTKLFVTPLYQSETSLYVLSDSEKDNLTNSDLAKNTLLTQDYAELIKSRTVMNEVVKANHLEATPDQLAGQINIDVKNGTRVINIKVTDKDPEMAQTLADSVRQEGSEQIEQVMDVAAVKVVDPANLPLRPSSPNVKRNVLAAGVLGCFVVIAFLIVKHLMDDTIKTTDDVEQYLGLSVLGAIPYDEELNKSHKKAHKAVKKAKATKKTSTEPTTARRGKRGTK</sequence>
<evidence type="ECO:0000256" key="6">
    <source>
        <dbReference type="ARBA" id="ARBA00022692"/>
    </source>
</evidence>
<evidence type="ECO:0000256" key="10">
    <source>
        <dbReference type="ARBA" id="ARBA00023169"/>
    </source>
</evidence>
<evidence type="ECO:0000256" key="8">
    <source>
        <dbReference type="ARBA" id="ARBA00022989"/>
    </source>
</evidence>
<comment type="subcellular location">
    <subcellularLocation>
        <location evidence="1">Cell membrane</location>
        <topology evidence="1">Multi-pass membrane protein</topology>
    </subcellularLocation>
</comment>
<keyword evidence="6 13" id="KW-0812">Transmembrane</keyword>
<dbReference type="OrthoDB" id="2360475at2"/>
<feature type="transmembrane region" description="Helical" evidence="13">
    <location>
        <begin position="25"/>
        <end position="47"/>
    </location>
</feature>
<dbReference type="Pfam" id="PF02706">
    <property type="entry name" value="Wzz"/>
    <property type="match status" value="1"/>
</dbReference>
<dbReference type="RefSeq" id="WP_089746434.1">
    <property type="nucleotide sequence ID" value="NZ_FOGF01000012.1"/>
</dbReference>
<feature type="transmembrane region" description="Helical" evidence="13">
    <location>
        <begin position="181"/>
        <end position="198"/>
    </location>
</feature>
<dbReference type="PANTHER" id="PTHR32309:SF13">
    <property type="entry name" value="FERRIC ENTEROBACTIN TRANSPORT PROTEIN FEPE"/>
    <property type="match status" value="1"/>
</dbReference>
<dbReference type="Proteomes" id="UP000198556">
    <property type="component" value="Unassembled WGS sequence"/>
</dbReference>
<gene>
    <name evidence="15" type="ORF">SAMN05421767_11221</name>
</gene>
<protein>
    <recommendedName>
        <fullName evidence="4">Capsular polysaccharide biosynthesis protein CpsC</fullName>
    </recommendedName>
</protein>
<dbReference type="GO" id="GO:0005886">
    <property type="term" value="C:plasma membrane"/>
    <property type="evidence" value="ECO:0007669"/>
    <property type="project" value="UniProtKB-SubCell"/>
</dbReference>
<evidence type="ECO:0000256" key="3">
    <source>
        <dbReference type="ARBA" id="ARBA00006683"/>
    </source>
</evidence>